<dbReference type="AlphaFoldDB" id="A0A0S4KT30"/>
<dbReference type="KEGG" id="nio:NITINOP_2647"/>
<accession>A0A0S4KT30</accession>
<dbReference type="EMBL" id="LN885086">
    <property type="protein sequence ID" value="CUQ67619.1"/>
    <property type="molecule type" value="Genomic_DNA"/>
</dbReference>
<dbReference type="Proteomes" id="UP000066284">
    <property type="component" value="Chromosome 1"/>
</dbReference>
<gene>
    <name evidence="1" type="ORF">NITINOP_2647</name>
</gene>
<protein>
    <submittedName>
        <fullName evidence="1">Uncharacterized protein</fullName>
    </submittedName>
</protein>
<keyword evidence="2" id="KW-1185">Reference proteome</keyword>
<evidence type="ECO:0000313" key="2">
    <source>
        <dbReference type="Proteomes" id="UP000066284"/>
    </source>
</evidence>
<sequence>MPCDLFMRLVLEPLENSWLWEGSSNGVCQGPLRVGFRFRDPAPKIGTSSLALFTSGFGSEDDKGAQRTGTTTTMAARYHVCLVSSPIREPWRIGYGMRGKDGSAIGGYMKKWRGEVYYTSYTTETLALAILIKWAQLRPSSHFSPHCGTRVPTSISLRHLDDERLLTRQTIAMS</sequence>
<reference evidence="2" key="1">
    <citation type="submission" date="2015-09" db="EMBL/GenBank/DDBJ databases">
        <authorList>
            <person name="Daims H."/>
        </authorList>
    </citation>
    <scope>NUCLEOTIDE SEQUENCE [LARGE SCALE GENOMIC DNA]</scope>
</reference>
<name>A0A0S4KT30_9BACT</name>
<proteinExistence type="predicted"/>
<organism evidence="1 2">
    <name type="scientific">Candidatus Nitrospira inopinata</name>
    <dbReference type="NCBI Taxonomy" id="1715989"/>
    <lineage>
        <taxon>Bacteria</taxon>
        <taxon>Pseudomonadati</taxon>
        <taxon>Nitrospirota</taxon>
        <taxon>Nitrospiria</taxon>
        <taxon>Nitrospirales</taxon>
        <taxon>Nitrospiraceae</taxon>
        <taxon>Nitrospira</taxon>
    </lineage>
</organism>
<evidence type="ECO:0000313" key="1">
    <source>
        <dbReference type="EMBL" id="CUQ67619.1"/>
    </source>
</evidence>